<dbReference type="InterPro" id="IPR036986">
    <property type="entry name" value="S4_RNA-bd_sf"/>
</dbReference>
<proteinExistence type="predicted"/>
<dbReference type="CDD" id="cd00165">
    <property type="entry name" value="S4"/>
    <property type="match status" value="1"/>
</dbReference>
<name>A0A2V3VN51_9SPHN</name>
<dbReference type="Pfam" id="PF01479">
    <property type="entry name" value="S4"/>
    <property type="match status" value="1"/>
</dbReference>
<dbReference type="GO" id="GO:0003723">
    <property type="term" value="F:RNA binding"/>
    <property type="evidence" value="ECO:0007669"/>
    <property type="project" value="UniProtKB-KW"/>
</dbReference>
<dbReference type="AlphaFoldDB" id="A0A2V3VN51"/>
<accession>A0A2V3VN51</accession>
<dbReference type="SMART" id="SM00363">
    <property type="entry name" value="S4"/>
    <property type="match status" value="1"/>
</dbReference>
<keyword evidence="3" id="KW-0346">Stress response</keyword>
<gene>
    <name evidence="3" type="ORF">C7451_103127</name>
</gene>
<dbReference type="SUPFAM" id="SSF55174">
    <property type="entry name" value="Alpha-L RNA-binding motif"/>
    <property type="match status" value="1"/>
</dbReference>
<reference evidence="3 4" key="1">
    <citation type="submission" date="2018-05" db="EMBL/GenBank/DDBJ databases">
        <title>Genomic Encyclopedia of Type Strains, Phase IV (KMG-IV): sequencing the most valuable type-strain genomes for metagenomic binning, comparative biology and taxonomic classification.</title>
        <authorList>
            <person name="Goeker M."/>
        </authorList>
    </citation>
    <scope>NUCLEOTIDE SEQUENCE [LARGE SCALE GENOMIC DNA]</scope>
    <source>
        <strain evidence="3 4">DSM 3183</strain>
    </source>
</reference>
<evidence type="ECO:0000259" key="2">
    <source>
        <dbReference type="SMART" id="SM00363"/>
    </source>
</evidence>
<organism evidence="3 4">
    <name type="scientific">Blastomonas natatoria</name>
    <dbReference type="NCBI Taxonomy" id="34015"/>
    <lineage>
        <taxon>Bacteria</taxon>
        <taxon>Pseudomonadati</taxon>
        <taxon>Pseudomonadota</taxon>
        <taxon>Alphaproteobacteria</taxon>
        <taxon>Sphingomonadales</taxon>
        <taxon>Sphingomonadaceae</taxon>
        <taxon>Blastomonas</taxon>
    </lineage>
</organism>
<keyword evidence="1" id="KW-0694">RNA-binding</keyword>
<dbReference type="Gene3D" id="3.10.290.10">
    <property type="entry name" value="RNA-binding S4 domain"/>
    <property type="match status" value="1"/>
</dbReference>
<comment type="caution">
    <text evidence="3">The sequence shown here is derived from an EMBL/GenBank/DDBJ whole genome shotgun (WGS) entry which is preliminary data.</text>
</comment>
<dbReference type="PROSITE" id="PS50889">
    <property type="entry name" value="S4"/>
    <property type="match status" value="1"/>
</dbReference>
<dbReference type="RefSeq" id="WP_341866614.1">
    <property type="nucleotide sequence ID" value="NZ_QJJM01000003.1"/>
</dbReference>
<sequence length="106" mass="11501">MAEKGGGASSALAAGSAHMRMDLLLWYLRLVRSRSQGKMLAEQGLIRSNGHRVVKAHHAVRCGDILTVPQGTRVLVLQIDRLPWRRGPADEALACYSEPGEVRATG</sequence>
<evidence type="ECO:0000256" key="1">
    <source>
        <dbReference type="PROSITE-ProRule" id="PRU00182"/>
    </source>
</evidence>
<evidence type="ECO:0000313" key="3">
    <source>
        <dbReference type="EMBL" id="PXW78019.1"/>
    </source>
</evidence>
<keyword evidence="4" id="KW-1185">Reference proteome</keyword>
<dbReference type="EMBL" id="QJJM01000003">
    <property type="protein sequence ID" value="PXW78019.1"/>
    <property type="molecule type" value="Genomic_DNA"/>
</dbReference>
<evidence type="ECO:0000313" key="4">
    <source>
        <dbReference type="Proteomes" id="UP000248014"/>
    </source>
</evidence>
<dbReference type="InterPro" id="IPR002942">
    <property type="entry name" value="S4_RNA-bd"/>
</dbReference>
<protein>
    <submittedName>
        <fullName evidence="3">Ribosome-associated heat shock protein Hsp15</fullName>
    </submittedName>
</protein>
<feature type="domain" description="RNA-binding S4" evidence="2">
    <location>
        <begin position="19"/>
        <end position="80"/>
    </location>
</feature>
<dbReference type="Proteomes" id="UP000248014">
    <property type="component" value="Unassembled WGS sequence"/>
</dbReference>